<gene>
    <name evidence="2" type="ORF">MNBD_GAMMA07-2198</name>
</gene>
<evidence type="ECO:0000313" key="2">
    <source>
        <dbReference type="EMBL" id="VAW56494.1"/>
    </source>
</evidence>
<dbReference type="EMBL" id="UOFF01000239">
    <property type="protein sequence ID" value="VAW56494.1"/>
    <property type="molecule type" value="Genomic_DNA"/>
</dbReference>
<evidence type="ECO:0000259" key="1">
    <source>
        <dbReference type="PROSITE" id="PS51740"/>
    </source>
</evidence>
<feature type="domain" description="SpoVT-AbrB" evidence="1">
    <location>
        <begin position="1"/>
        <end position="44"/>
    </location>
</feature>
<organism evidence="2">
    <name type="scientific">hydrothermal vent metagenome</name>
    <dbReference type="NCBI Taxonomy" id="652676"/>
    <lineage>
        <taxon>unclassified sequences</taxon>
        <taxon>metagenomes</taxon>
        <taxon>ecological metagenomes</taxon>
    </lineage>
</organism>
<name>A0A3B0XK87_9ZZZZ</name>
<proteinExistence type="predicted"/>
<dbReference type="Pfam" id="PF04014">
    <property type="entry name" value="MazE_antitoxin"/>
    <property type="match status" value="1"/>
</dbReference>
<reference evidence="2" key="1">
    <citation type="submission" date="2018-06" db="EMBL/GenBank/DDBJ databases">
        <authorList>
            <person name="Zhirakovskaya E."/>
        </authorList>
    </citation>
    <scope>NUCLEOTIDE SEQUENCE</scope>
</reference>
<accession>A0A3B0XK87</accession>
<sequence>MPKVSAKRQITIPINLCDEAHISPGDEIEAFIFNGQITLVRKEKNAAKGILKHINADKHISDEKSLQSTLDDRQKGNL</sequence>
<dbReference type="InterPro" id="IPR037914">
    <property type="entry name" value="SpoVT-AbrB_sf"/>
</dbReference>
<dbReference type="SMART" id="SM00966">
    <property type="entry name" value="SpoVT_AbrB"/>
    <property type="match status" value="1"/>
</dbReference>
<protein>
    <recommendedName>
        <fullName evidence="1">SpoVT-AbrB domain-containing protein</fullName>
    </recommendedName>
</protein>
<dbReference type="GO" id="GO:0003677">
    <property type="term" value="F:DNA binding"/>
    <property type="evidence" value="ECO:0007669"/>
    <property type="project" value="InterPro"/>
</dbReference>
<dbReference type="Gene3D" id="2.10.260.10">
    <property type="match status" value="1"/>
</dbReference>
<dbReference type="PROSITE" id="PS51740">
    <property type="entry name" value="SPOVT_ABRB"/>
    <property type="match status" value="1"/>
</dbReference>
<dbReference type="SUPFAM" id="SSF89447">
    <property type="entry name" value="AbrB/MazE/MraZ-like"/>
    <property type="match status" value="1"/>
</dbReference>
<dbReference type="AlphaFoldDB" id="A0A3B0XK87"/>
<dbReference type="InterPro" id="IPR007159">
    <property type="entry name" value="SpoVT-AbrB_dom"/>
</dbReference>